<evidence type="ECO:0000256" key="3">
    <source>
        <dbReference type="ARBA" id="ARBA00023098"/>
    </source>
</evidence>
<keyword evidence="8" id="KW-0812">Transmembrane</keyword>
<dbReference type="RefSeq" id="XP_005092871.1">
    <property type="nucleotide sequence ID" value="XM_005092814.3"/>
</dbReference>
<evidence type="ECO:0000256" key="4">
    <source>
        <dbReference type="ARBA" id="ARBA00038012"/>
    </source>
</evidence>
<proteinExistence type="inferred from homology"/>
<dbReference type="InterPro" id="IPR025202">
    <property type="entry name" value="PLD-like_dom"/>
</dbReference>
<evidence type="ECO:0000259" key="9">
    <source>
        <dbReference type="PROSITE" id="PS50103"/>
    </source>
</evidence>
<dbReference type="GO" id="GO:0016787">
    <property type="term" value="F:hydrolase activity"/>
    <property type="evidence" value="ECO:0007669"/>
    <property type="project" value="UniProtKB-KW"/>
</dbReference>
<accession>A0ABM0JG27</accession>
<feature type="transmembrane region" description="Helical" evidence="8">
    <location>
        <begin position="7"/>
        <end position="25"/>
    </location>
</feature>
<keyword evidence="8" id="KW-1133">Transmembrane helix</keyword>
<feature type="zinc finger region" description="C3H1-type" evidence="7">
    <location>
        <begin position="55"/>
        <end position="83"/>
    </location>
</feature>
<evidence type="ECO:0000256" key="6">
    <source>
        <dbReference type="ARBA" id="ARBA00043167"/>
    </source>
</evidence>
<feature type="domain" description="C3H1-type" evidence="9">
    <location>
        <begin position="55"/>
        <end position="83"/>
    </location>
</feature>
<evidence type="ECO:0000256" key="5">
    <source>
        <dbReference type="ARBA" id="ARBA00040549"/>
    </source>
</evidence>
<keyword evidence="1 11" id="KW-0378">Hydrolase</keyword>
<evidence type="ECO:0000256" key="7">
    <source>
        <dbReference type="PROSITE-ProRule" id="PRU00723"/>
    </source>
</evidence>
<protein>
    <recommendedName>
        <fullName evidence="5">Mitochondrial cardiolipin hydrolase</fullName>
    </recommendedName>
    <alternativeName>
        <fullName evidence="6">Mitochondrial phospholipase</fullName>
    </alternativeName>
</protein>
<gene>
    <name evidence="11" type="primary">LOC101856007</name>
</gene>
<evidence type="ECO:0000256" key="8">
    <source>
        <dbReference type="SAM" id="Phobius"/>
    </source>
</evidence>
<dbReference type="CDD" id="cd09171">
    <property type="entry name" value="PLDc_vPLD6_like"/>
    <property type="match status" value="1"/>
</dbReference>
<keyword evidence="7" id="KW-0862">Zinc</keyword>
<name>A0ABM0JG27_APLCA</name>
<dbReference type="Gene3D" id="3.30.870.10">
    <property type="entry name" value="Endonuclease Chain A"/>
    <property type="match status" value="1"/>
</dbReference>
<evidence type="ECO:0000313" key="11">
    <source>
        <dbReference type="RefSeq" id="XP_005092871.1"/>
    </source>
</evidence>
<dbReference type="Proteomes" id="UP000694888">
    <property type="component" value="Unplaced"/>
</dbReference>
<keyword evidence="2" id="KW-0442">Lipid degradation</keyword>
<evidence type="ECO:0000313" key="10">
    <source>
        <dbReference type="Proteomes" id="UP000694888"/>
    </source>
</evidence>
<dbReference type="InterPro" id="IPR051406">
    <property type="entry name" value="PLD_domain"/>
</dbReference>
<dbReference type="Pfam" id="PF13091">
    <property type="entry name" value="PLDc_2"/>
    <property type="match status" value="1"/>
</dbReference>
<dbReference type="GeneID" id="101856007"/>
<keyword evidence="3" id="KW-0443">Lipid metabolism</keyword>
<sequence length="217" mass="25054">MHPTLKGAVYVTALFIGSEIIYQIYRKYKRKSKHRKENESKSRLSKSSLQVLFFPDKDVACRDYFISGDGCFKSNCQFSHSKTSLSELCKHMMSSQRSLDVCVFVITCRDLADILLKLHRRGVKIRIITDKGMLHTDGSQIWTLQKEGIAVRTNNSSFFMHHKFAIKDQQVLINGSFNWTRQAITGNQENVLITDDLAVTSQFMAEFQKLWEHFDTS</sequence>
<dbReference type="SUPFAM" id="SSF56024">
    <property type="entry name" value="Phospholipase D/nuclease"/>
    <property type="match status" value="1"/>
</dbReference>
<keyword evidence="7" id="KW-0863">Zinc-finger</keyword>
<comment type="similarity">
    <text evidence="4">Belongs to the phospholipase D family. MitoPLD/Zucchini subfamily.</text>
</comment>
<organism evidence="10 11">
    <name type="scientific">Aplysia californica</name>
    <name type="common">California sea hare</name>
    <dbReference type="NCBI Taxonomy" id="6500"/>
    <lineage>
        <taxon>Eukaryota</taxon>
        <taxon>Metazoa</taxon>
        <taxon>Spiralia</taxon>
        <taxon>Lophotrochozoa</taxon>
        <taxon>Mollusca</taxon>
        <taxon>Gastropoda</taxon>
        <taxon>Heterobranchia</taxon>
        <taxon>Euthyneura</taxon>
        <taxon>Tectipleura</taxon>
        <taxon>Aplysiida</taxon>
        <taxon>Aplysioidea</taxon>
        <taxon>Aplysiidae</taxon>
        <taxon>Aplysia</taxon>
    </lineage>
</organism>
<evidence type="ECO:0000256" key="2">
    <source>
        <dbReference type="ARBA" id="ARBA00022963"/>
    </source>
</evidence>
<keyword evidence="7" id="KW-0479">Metal-binding</keyword>
<keyword evidence="10" id="KW-1185">Reference proteome</keyword>
<dbReference type="InterPro" id="IPR000571">
    <property type="entry name" value="Znf_CCCH"/>
</dbReference>
<reference evidence="11" key="1">
    <citation type="submission" date="2025-08" db="UniProtKB">
        <authorList>
            <consortium name="RefSeq"/>
        </authorList>
    </citation>
    <scope>IDENTIFICATION</scope>
</reference>
<dbReference type="PANTHER" id="PTHR43856">
    <property type="entry name" value="CARDIOLIPIN HYDROLASE"/>
    <property type="match status" value="1"/>
</dbReference>
<dbReference type="PANTHER" id="PTHR43856:SF1">
    <property type="entry name" value="MITOCHONDRIAL CARDIOLIPIN HYDROLASE"/>
    <property type="match status" value="1"/>
</dbReference>
<dbReference type="PROSITE" id="PS50103">
    <property type="entry name" value="ZF_C3H1"/>
    <property type="match status" value="1"/>
</dbReference>
<evidence type="ECO:0000256" key="1">
    <source>
        <dbReference type="ARBA" id="ARBA00022801"/>
    </source>
</evidence>
<keyword evidence="8" id="KW-0472">Membrane</keyword>